<dbReference type="GO" id="GO:0009116">
    <property type="term" value="P:nucleoside metabolic process"/>
    <property type="evidence" value="ECO:0007669"/>
    <property type="project" value="InterPro"/>
</dbReference>
<dbReference type="PANTHER" id="PTHR46082:SF11">
    <property type="entry name" value="AAA+ ATPASE DOMAIN-CONTAINING PROTEIN-RELATED"/>
    <property type="match status" value="1"/>
</dbReference>
<sequence length="169" mass="18605">MSYYKFNEDFVEPGDLITAYVWCAPDETIGKATLFNEAKNIYDSGEVTAPEPGILPNGEYRIASSTAVARDMFHTFPDIRIDLLVGIGGGAPSEKNDIRLGDVVVSTPCGKEGGVIQYDFGKAVQSRSFQYTKLLEILAVPGCYTEKAQQIVKPNKGASRRYRTCWLHG</sequence>
<evidence type="ECO:0000313" key="2">
    <source>
        <dbReference type="Proteomes" id="UP000031186"/>
    </source>
</evidence>
<gene>
    <name evidence="1" type="ORF">MAN_06159</name>
</gene>
<dbReference type="HOGENOM" id="CLU_1578877_0_0_1"/>
<dbReference type="SUPFAM" id="SSF53167">
    <property type="entry name" value="Purine and uridine phosphorylases"/>
    <property type="match status" value="1"/>
</dbReference>
<evidence type="ECO:0008006" key="3">
    <source>
        <dbReference type="Google" id="ProtNLM"/>
    </source>
</evidence>
<dbReference type="InterPro" id="IPR053137">
    <property type="entry name" value="NLR-like"/>
</dbReference>
<dbReference type="PANTHER" id="PTHR46082">
    <property type="entry name" value="ATP/GTP-BINDING PROTEIN-RELATED"/>
    <property type="match status" value="1"/>
</dbReference>
<dbReference type="Proteomes" id="UP000031186">
    <property type="component" value="Unassembled WGS sequence"/>
</dbReference>
<keyword evidence="2" id="KW-1185">Reference proteome</keyword>
<proteinExistence type="predicted"/>
<evidence type="ECO:0000313" key="1">
    <source>
        <dbReference type="EMBL" id="KID65148.1"/>
    </source>
</evidence>
<comment type="caution">
    <text evidence="1">The sequence shown here is derived from an EMBL/GenBank/DDBJ whole genome shotgun (WGS) entry which is preliminary data.</text>
</comment>
<dbReference type="EMBL" id="AZNF01000007">
    <property type="protein sequence ID" value="KID65148.1"/>
    <property type="molecule type" value="Genomic_DNA"/>
</dbReference>
<name>A0A0B4F3U2_METAF</name>
<dbReference type="InterPro" id="IPR035994">
    <property type="entry name" value="Nucleoside_phosphorylase_sf"/>
</dbReference>
<protein>
    <recommendedName>
        <fullName evidence="3">Nucleoside phosphorylase domain-containing protein</fullName>
    </recommendedName>
</protein>
<feature type="non-terminal residue" evidence="1">
    <location>
        <position position="1"/>
    </location>
</feature>
<dbReference type="GO" id="GO:0003824">
    <property type="term" value="F:catalytic activity"/>
    <property type="evidence" value="ECO:0007669"/>
    <property type="project" value="InterPro"/>
</dbReference>
<dbReference type="OrthoDB" id="2862635at2759"/>
<dbReference type="Gene3D" id="3.40.50.1580">
    <property type="entry name" value="Nucleoside phosphorylase domain"/>
    <property type="match status" value="1"/>
</dbReference>
<organism evidence="1 2">
    <name type="scientific">Metarhizium anisopliae (strain ARSEF 549)</name>
    <dbReference type="NCBI Taxonomy" id="3151832"/>
    <lineage>
        <taxon>Eukaryota</taxon>
        <taxon>Fungi</taxon>
        <taxon>Dikarya</taxon>
        <taxon>Ascomycota</taxon>
        <taxon>Pezizomycotina</taxon>
        <taxon>Sordariomycetes</taxon>
        <taxon>Hypocreomycetidae</taxon>
        <taxon>Hypocreales</taxon>
        <taxon>Clavicipitaceae</taxon>
        <taxon>Metarhizium</taxon>
    </lineage>
</organism>
<reference evidence="1 2" key="1">
    <citation type="journal article" date="2014" name="Proc. Natl. Acad. Sci. U.S.A.">
        <title>Trajectory and genomic determinants of fungal-pathogen speciation and host adaptation.</title>
        <authorList>
            <person name="Hu X."/>
            <person name="Xiao G."/>
            <person name="Zheng P."/>
            <person name="Shang Y."/>
            <person name="Su Y."/>
            <person name="Zhang X."/>
            <person name="Liu X."/>
            <person name="Zhan S."/>
            <person name="St Leger R.J."/>
            <person name="Wang C."/>
        </authorList>
    </citation>
    <scope>NUCLEOTIDE SEQUENCE [LARGE SCALE GENOMIC DNA]</scope>
    <source>
        <strain evidence="1 2">ARSEF 549</strain>
    </source>
</reference>
<dbReference type="AlphaFoldDB" id="A0A0B4F3U2"/>
<dbReference type="VEuPathDB" id="FungiDB:MAN_06159"/>
<accession>A0A0B4F3U2</accession>